<evidence type="ECO:0000256" key="16">
    <source>
        <dbReference type="ARBA" id="ARBA00045242"/>
    </source>
</evidence>
<feature type="domain" description="EGF-like" evidence="21">
    <location>
        <begin position="329"/>
        <end position="368"/>
    </location>
</feature>
<evidence type="ECO:0000256" key="19">
    <source>
        <dbReference type="SAM" id="Phobius"/>
    </source>
</evidence>
<evidence type="ECO:0000259" key="22">
    <source>
        <dbReference type="PROSITE" id="PS50041"/>
    </source>
</evidence>
<dbReference type="SMART" id="SM00179">
    <property type="entry name" value="EGF_CA"/>
    <property type="match status" value="4"/>
</dbReference>
<keyword evidence="7 19" id="KW-0812">Transmembrane</keyword>
<feature type="domain" description="EGF-like" evidence="21">
    <location>
        <begin position="287"/>
        <end position="325"/>
    </location>
</feature>
<dbReference type="EMBL" id="SOYY01000018">
    <property type="protein sequence ID" value="KAA0708215.1"/>
    <property type="molecule type" value="Genomic_DNA"/>
</dbReference>
<reference evidence="23 24" key="1">
    <citation type="journal article" date="2019" name="Mol. Ecol. Resour.">
        <title>Chromosome-level genome assembly of Triplophysa tibetana, a fish adapted to the harsh high-altitude environment of the Tibetan Plateau.</title>
        <authorList>
            <person name="Yang X."/>
            <person name="Liu H."/>
            <person name="Ma Z."/>
            <person name="Zou Y."/>
            <person name="Zou M."/>
            <person name="Mao Y."/>
            <person name="Li X."/>
            <person name="Wang H."/>
            <person name="Chen T."/>
            <person name="Wang W."/>
            <person name="Yang R."/>
        </authorList>
    </citation>
    <scope>NUCLEOTIDE SEQUENCE [LARGE SCALE GENOMIC DNA]</scope>
    <source>
        <strain evidence="23">TTIB1903HZAU</strain>
        <tissue evidence="23">Muscle</tissue>
    </source>
</reference>
<evidence type="ECO:0000256" key="2">
    <source>
        <dbReference type="ARBA" id="ARBA00004613"/>
    </source>
</evidence>
<evidence type="ECO:0000256" key="18">
    <source>
        <dbReference type="PROSITE-ProRule" id="PRU00076"/>
    </source>
</evidence>
<keyword evidence="15" id="KW-0325">Glycoprotein</keyword>
<evidence type="ECO:0000256" key="11">
    <source>
        <dbReference type="ARBA" id="ARBA00022974"/>
    </source>
</evidence>
<dbReference type="Pfam" id="PF09064">
    <property type="entry name" value="EGF_Tme5"/>
    <property type="match status" value="1"/>
</dbReference>
<dbReference type="PANTHER" id="PTHR14789">
    <property type="entry name" value="CHONDROLECTIN VARIANT CHODLFDELTAE"/>
    <property type="match status" value="1"/>
</dbReference>
<keyword evidence="6" id="KW-0597">Phosphoprotein</keyword>
<dbReference type="Proteomes" id="UP000324632">
    <property type="component" value="Chromosome 18"/>
</dbReference>
<dbReference type="InterPro" id="IPR009030">
    <property type="entry name" value="Growth_fac_rcpt_cys_sf"/>
</dbReference>
<evidence type="ECO:0000256" key="12">
    <source>
        <dbReference type="ARBA" id="ARBA00022989"/>
    </source>
</evidence>
<name>A0A5A9NG97_9TELE</name>
<dbReference type="Gene3D" id="3.10.100.10">
    <property type="entry name" value="Mannose-Binding Protein A, subunit A"/>
    <property type="match status" value="1"/>
</dbReference>
<dbReference type="InterPro" id="IPR001304">
    <property type="entry name" value="C-type_lectin-like"/>
</dbReference>
<dbReference type="SMART" id="SM00181">
    <property type="entry name" value="EGF"/>
    <property type="match status" value="6"/>
</dbReference>
<organism evidence="23 24">
    <name type="scientific">Triplophysa tibetana</name>
    <dbReference type="NCBI Taxonomy" id="1572043"/>
    <lineage>
        <taxon>Eukaryota</taxon>
        <taxon>Metazoa</taxon>
        <taxon>Chordata</taxon>
        <taxon>Craniata</taxon>
        <taxon>Vertebrata</taxon>
        <taxon>Euteleostomi</taxon>
        <taxon>Actinopterygii</taxon>
        <taxon>Neopterygii</taxon>
        <taxon>Teleostei</taxon>
        <taxon>Ostariophysi</taxon>
        <taxon>Cypriniformes</taxon>
        <taxon>Nemacheilidae</taxon>
        <taxon>Triplophysa</taxon>
    </lineage>
</organism>
<dbReference type="InterPro" id="IPR000152">
    <property type="entry name" value="EGF-type_Asp/Asn_hydroxyl_site"/>
</dbReference>
<dbReference type="PROSITE" id="PS00010">
    <property type="entry name" value="ASX_HYDROXYL"/>
    <property type="match status" value="3"/>
</dbReference>
<dbReference type="PANTHER" id="PTHR14789:SF9">
    <property type="entry name" value="THROMBOMODULIN"/>
    <property type="match status" value="1"/>
</dbReference>
<dbReference type="SUPFAM" id="SSF56436">
    <property type="entry name" value="C-type lectin-like"/>
    <property type="match status" value="1"/>
</dbReference>
<dbReference type="InterPro" id="IPR049883">
    <property type="entry name" value="NOTCH1_EGF-like"/>
</dbReference>
<dbReference type="PRINTS" id="PR00907">
    <property type="entry name" value="THRMBOMODULN"/>
</dbReference>
<feature type="chain" id="PRO_5022955953" description="Thrombomodulin" evidence="20">
    <location>
        <begin position="22"/>
        <end position="537"/>
    </location>
</feature>
<evidence type="ECO:0000256" key="15">
    <source>
        <dbReference type="ARBA" id="ARBA00023180"/>
    </source>
</evidence>
<dbReference type="PROSITE" id="PS01186">
    <property type="entry name" value="EGF_2"/>
    <property type="match status" value="2"/>
</dbReference>
<keyword evidence="4" id="KW-0964">Secreted</keyword>
<dbReference type="SUPFAM" id="SSF57184">
    <property type="entry name" value="Growth factor receptor domain"/>
    <property type="match status" value="1"/>
</dbReference>
<evidence type="ECO:0000256" key="6">
    <source>
        <dbReference type="ARBA" id="ARBA00022553"/>
    </source>
</evidence>
<keyword evidence="8 20" id="KW-0732">Signal</keyword>
<dbReference type="GO" id="GO:0004888">
    <property type="term" value="F:transmembrane signaling receptor activity"/>
    <property type="evidence" value="ECO:0007669"/>
    <property type="project" value="InterPro"/>
</dbReference>
<evidence type="ECO:0000313" key="23">
    <source>
        <dbReference type="EMBL" id="KAA0708215.1"/>
    </source>
</evidence>
<keyword evidence="13 19" id="KW-0472">Membrane</keyword>
<dbReference type="InterPro" id="IPR001881">
    <property type="entry name" value="EGF-like_Ca-bd_dom"/>
</dbReference>
<feature type="signal peptide" evidence="20">
    <location>
        <begin position="1"/>
        <end position="21"/>
    </location>
</feature>
<dbReference type="Pfam" id="PF00059">
    <property type="entry name" value="Lectin_C"/>
    <property type="match status" value="1"/>
</dbReference>
<dbReference type="GO" id="GO:0030246">
    <property type="term" value="F:carbohydrate binding"/>
    <property type="evidence" value="ECO:0007669"/>
    <property type="project" value="UniProtKB-KW"/>
</dbReference>
<dbReference type="AlphaFoldDB" id="A0A5A9NG97"/>
<dbReference type="InterPro" id="IPR016187">
    <property type="entry name" value="CTDL_fold"/>
</dbReference>
<evidence type="ECO:0000256" key="5">
    <source>
        <dbReference type="ARBA" id="ARBA00022536"/>
    </source>
</evidence>
<evidence type="ECO:0000259" key="21">
    <source>
        <dbReference type="PROSITE" id="PS50026"/>
    </source>
</evidence>
<comment type="subunit">
    <text evidence="17">Interacts with ITGAL, ITGAM and ITGB2. Interacts with thrombin/F2; this interaction switches the specificity of thrombin from a procoagulant to an anticoagulant and antifibrinolytic protease. Interacts with ANGP1 and ANGP2; these interactions significantly inhibit the generation of activated PC and TAFIa/CPB2 by the thrombin/thrombomodulin complex. Interacts with PF4; this interaction enhances generation of activated protein C. Interacts with HMGB1; this interaction inhibits HMGB1 inflammatory activity.</text>
</comment>
<gene>
    <name evidence="23" type="ORF">E1301_Tti019384</name>
</gene>
<feature type="domain" description="C-type lectin" evidence="22">
    <location>
        <begin position="27"/>
        <end position="143"/>
    </location>
</feature>
<evidence type="ECO:0000256" key="10">
    <source>
        <dbReference type="ARBA" id="ARBA00022737"/>
    </source>
</evidence>
<evidence type="ECO:0000256" key="13">
    <source>
        <dbReference type="ARBA" id="ARBA00023136"/>
    </source>
</evidence>
<dbReference type="Pfam" id="PF12661">
    <property type="entry name" value="hEGF"/>
    <property type="match status" value="1"/>
</dbReference>
<keyword evidence="24" id="KW-1185">Reference proteome</keyword>
<evidence type="ECO:0000256" key="4">
    <source>
        <dbReference type="ARBA" id="ARBA00022525"/>
    </source>
</evidence>
<dbReference type="FunFam" id="2.10.25.10:FF:000014">
    <property type="entry name" value="Latent-transforming growth factor beta-binding protein 3"/>
    <property type="match status" value="1"/>
</dbReference>
<dbReference type="PIRSF" id="PIRSF001775">
    <property type="entry name" value="CD93/CD141"/>
    <property type="match status" value="1"/>
</dbReference>
<keyword evidence="14" id="KW-1015">Disulfide bond</keyword>
<sequence>MREMLGMVMALVLLGLRPANANIGHCEDEKCFSIHANTANFSAASRACKDQGGNLMSVRTEQTSSALSDLLENSNVTGDFWLGLEYVDARCLDSTGGLKGYKWVTGDDTTHYSNWKIADAVCFSRCVSVSKNAQTWNERSCQEILQGYLCEYDTTEYCHPLGTNASYKTPFGFTSDNLNKIPSGSRTTAQPLGTRHLCVSGAWIQGPWGCEVFGGGCEHDCETTLQGHVCICPVGFKIDMNGVTCSQNDDPCARAGCAQECFSSGATFVCACGPGFQLHADGKACEDINECTDTSACLGAHKQCVNTLGSFKCQCAPGFEDNKAGACVDVDECASGPCEHNCEDTIGSYNCSCGEGFRQPKEDMHKCERYCPTFECPADCDVNNNAQCHCPYGFIVEDDTCFDIDECDSGSCDQVCENTPGSYVCSCEEGFRLIDNGICVKDEFEGSGTSDPFDSFTPTSRPPAAKRASLSAGSLLGIMVCTVISILLLVCLVHCVRKKMHHYDVYKGHDEIYDFQQVIIDKTTYLSYPNRYLKRET</sequence>
<evidence type="ECO:0000256" key="14">
    <source>
        <dbReference type="ARBA" id="ARBA00023157"/>
    </source>
</evidence>
<accession>A0A5A9NG97</accession>
<evidence type="ECO:0000256" key="9">
    <source>
        <dbReference type="ARBA" id="ARBA00022734"/>
    </source>
</evidence>
<dbReference type="PROSITE" id="PS50026">
    <property type="entry name" value="EGF_3"/>
    <property type="match status" value="3"/>
</dbReference>
<dbReference type="GO" id="GO:0016020">
    <property type="term" value="C:membrane"/>
    <property type="evidence" value="ECO:0007669"/>
    <property type="project" value="UniProtKB-SubCell"/>
</dbReference>
<evidence type="ECO:0000256" key="7">
    <source>
        <dbReference type="ARBA" id="ARBA00022692"/>
    </source>
</evidence>
<dbReference type="Pfam" id="PF07645">
    <property type="entry name" value="EGF_CA"/>
    <property type="match status" value="2"/>
</dbReference>
<comment type="caution">
    <text evidence="18">Lacks conserved residue(s) required for the propagation of feature annotation.</text>
</comment>
<dbReference type="SMART" id="SM00034">
    <property type="entry name" value="CLECT"/>
    <property type="match status" value="1"/>
</dbReference>
<keyword evidence="11" id="KW-0654">Proteoglycan</keyword>
<protein>
    <recommendedName>
        <fullName evidence="3">Thrombomodulin</fullName>
    </recommendedName>
</protein>
<evidence type="ECO:0000313" key="24">
    <source>
        <dbReference type="Proteomes" id="UP000324632"/>
    </source>
</evidence>
<dbReference type="CDD" id="cd00054">
    <property type="entry name" value="EGF_CA"/>
    <property type="match status" value="1"/>
</dbReference>
<dbReference type="Pfam" id="PF12662">
    <property type="entry name" value="cEGF"/>
    <property type="match status" value="1"/>
</dbReference>
<dbReference type="InterPro" id="IPR018097">
    <property type="entry name" value="EGF_Ca-bd_CS"/>
</dbReference>
<keyword evidence="9" id="KW-0430">Lectin</keyword>
<proteinExistence type="predicted"/>
<dbReference type="GO" id="GO:0005509">
    <property type="term" value="F:calcium ion binding"/>
    <property type="evidence" value="ECO:0007669"/>
    <property type="project" value="InterPro"/>
</dbReference>
<dbReference type="PROSITE" id="PS50041">
    <property type="entry name" value="C_TYPE_LECTIN_2"/>
    <property type="match status" value="1"/>
</dbReference>
<dbReference type="InterPro" id="IPR013032">
    <property type="entry name" value="EGF-like_CS"/>
</dbReference>
<comment type="function">
    <text evidence="16">Endothelial cell receptor that plays a critical role in regulating several physiological processes including hemostasis, coagulation, fibrinolysis, inflammation, and angiogenesis. Acts as a cofactor for thrombin activation of protein C/PROC on the surface of vascular endothelial cells leading to initiation of the activated protein C anticoagulant pathway. Also accelerates the activation of the plasma carboxypeptidase B2/CPB2, which catalyzes removal of C-terminal basic amino acids from its substrates including kinins or anaphylatoxins leading to fibrinolysis inhibition. Plays critical protective roles in changing the cleavage specificity of protease-activated receptor 1/PAR1, inhibiting endothelial cell permeability and inflammation. Suppresses inflammation distinctly from its anticoagulant cofactor activity by sequestering HMGB1 thereby preventing it from engaging cellular receptors such as RAGE and contributing to the inflammatory response.</text>
</comment>
<keyword evidence="12 19" id="KW-1133">Transmembrane helix</keyword>
<keyword evidence="5 18" id="KW-0245">EGF-like domain</keyword>
<evidence type="ECO:0000256" key="1">
    <source>
        <dbReference type="ARBA" id="ARBA00004479"/>
    </source>
</evidence>
<dbReference type="GO" id="GO:0005576">
    <property type="term" value="C:extracellular region"/>
    <property type="evidence" value="ECO:0007669"/>
    <property type="project" value="UniProtKB-SubCell"/>
</dbReference>
<feature type="domain" description="EGF-like" evidence="21">
    <location>
        <begin position="403"/>
        <end position="440"/>
    </location>
</feature>
<evidence type="ECO:0000256" key="20">
    <source>
        <dbReference type="SAM" id="SignalP"/>
    </source>
</evidence>
<dbReference type="SUPFAM" id="SSF57196">
    <property type="entry name" value="EGF/Laminin"/>
    <property type="match status" value="3"/>
</dbReference>
<evidence type="ECO:0000256" key="3">
    <source>
        <dbReference type="ARBA" id="ARBA00019822"/>
    </source>
</evidence>
<comment type="caution">
    <text evidence="23">The sequence shown here is derived from an EMBL/GenBank/DDBJ whole genome shotgun (WGS) entry which is preliminary data.</text>
</comment>
<dbReference type="PROSITE" id="PS01187">
    <property type="entry name" value="EGF_CA"/>
    <property type="match status" value="2"/>
</dbReference>
<keyword evidence="10" id="KW-0677">Repeat</keyword>
<dbReference type="InterPro" id="IPR015149">
    <property type="entry name" value="Tme5_EGF-like"/>
</dbReference>
<evidence type="ECO:0000256" key="17">
    <source>
        <dbReference type="ARBA" id="ARBA00046453"/>
    </source>
</evidence>
<dbReference type="InterPro" id="IPR026823">
    <property type="entry name" value="cEGF"/>
</dbReference>
<dbReference type="InterPro" id="IPR016186">
    <property type="entry name" value="C-type_lectin-like/link_sf"/>
</dbReference>
<dbReference type="GO" id="GO:0048731">
    <property type="term" value="P:system development"/>
    <property type="evidence" value="ECO:0007669"/>
    <property type="project" value="UniProtKB-ARBA"/>
</dbReference>
<dbReference type="InterPro" id="IPR000742">
    <property type="entry name" value="EGF"/>
</dbReference>
<feature type="transmembrane region" description="Helical" evidence="19">
    <location>
        <begin position="470"/>
        <end position="493"/>
    </location>
</feature>
<evidence type="ECO:0000256" key="8">
    <source>
        <dbReference type="ARBA" id="ARBA00022729"/>
    </source>
</evidence>
<dbReference type="Gene3D" id="2.10.25.10">
    <property type="entry name" value="Laminin"/>
    <property type="match status" value="6"/>
</dbReference>
<dbReference type="InterPro" id="IPR051505">
    <property type="entry name" value="C-type_lectin_domain"/>
</dbReference>
<comment type="subcellular location">
    <subcellularLocation>
        <location evidence="1">Membrane</location>
        <topology evidence="1">Single-pass type I membrane protein</topology>
    </subcellularLocation>
    <subcellularLocation>
        <location evidence="2">Secreted</location>
    </subcellularLocation>
</comment>